<reference evidence="3" key="1">
    <citation type="submission" date="2016-10" db="EMBL/GenBank/DDBJ databases">
        <authorList>
            <person name="Varghese N."/>
            <person name="Submissions S."/>
        </authorList>
    </citation>
    <scope>NUCLEOTIDE SEQUENCE [LARGE SCALE GENOMIC DNA]</scope>
    <source>
        <strain evidence="3">DSM 26471</strain>
    </source>
</reference>
<evidence type="ECO:0000259" key="1">
    <source>
        <dbReference type="Pfam" id="PF01636"/>
    </source>
</evidence>
<evidence type="ECO:0000313" key="2">
    <source>
        <dbReference type="EMBL" id="SFI88483.1"/>
    </source>
</evidence>
<protein>
    <submittedName>
        <fullName evidence="2">Phosphotransferase enzyme family protein</fullName>
    </submittedName>
</protein>
<dbReference type="EMBL" id="FORH01000001">
    <property type="protein sequence ID" value="SFI88483.1"/>
    <property type="molecule type" value="Genomic_DNA"/>
</dbReference>
<keyword evidence="2" id="KW-0808">Transferase</keyword>
<keyword evidence="3" id="KW-1185">Reference proteome</keyword>
<name>A0A1I3LUX9_9RHOB</name>
<dbReference type="AlphaFoldDB" id="A0A1I3LUX9"/>
<feature type="domain" description="Aminoglycoside phosphotransferase" evidence="1">
    <location>
        <begin position="18"/>
        <end position="210"/>
    </location>
</feature>
<gene>
    <name evidence="2" type="ORF">SAMN04487991_1149</name>
</gene>
<organism evidence="2 3">
    <name type="scientific">Celeribacter neptunius</name>
    <dbReference type="NCBI Taxonomy" id="588602"/>
    <lineage>
        <taxon>Bacteria</taxon>
        <taxon>Pseudomonadati</taxon>
        <taxon>Pseudomonadota</taxon>
        <taxon>Alphaproteobacteria</taxon>
        <taxon>Rhodobacterales</taxon>
        <taxon>Roseobacteraceae</taxon>
        <taxon>Celeribacter</taxon>
    </lineage>
</organism>
<dbReference type="RefSeq" id="WP_090058755.1">
    <property type="nucleotide sequence ID" value="NZ_FORH01000001.1"/>
</dbReference>
<sequence>MTAGKLPPIHLWGIDAPLEPLSGGHRNAVFRTSELSRDLVFKSTRRDEAQIRWLSPVLGAAQAAGLSVAAPIPALDGRYVAEGWTCEPLIEGRPFQPDELPQIAERIDAFHAATTSLPQRPGFAAAHDLLAMDSGGDVTLSALPVELAQLCRKAWQGLAGSDGPDSPNGVIHGDLTAGNLIHSETGPALLDWDEARVDHRAFDLIRTHPADATAAQKTAALAWEVACSWEIEPEHARIVARVLERRI</sequence>
<dbReference type="OrthoDB" id="7326703at2"/>
<dbReference type="InterPro" id="IPR002575">
    <property type="entry name" value="Aminoglycoside_PTrfase"/>
</dbReference>
<dbReference type="GO" id="GO:0016740">
    <property type="term" value="F:transferase activity"/>
    <property type="evidence" value="ECO:0007669"/>
    <property type="project" value="UniProtKB-KW"/>
</dbReference>
<dbReference type="Proteomes" id="UP000199630">
    <property type="component" value="Unassembled WGS sequence"/>
</dbReference>
<dbReference type="Gene3D" id="3.90.1200.10">
    <property type="match status" value="1"/>
</dbReference>
<dbReference type="SUPFAM" id="SSF56112">
    <property type="entry name" value="Protein kinase-like (PK-like)"/>
    <property type="match status" value="1"/>
</dbReference>
<accession>A0A1I3LUX9</accession>
<evidence type="ECO:0000313" key="3">
    <source>
        <dbReference type="Proteomes" id="UP000199630"/>
    </source>
</evidence>
<dbReference type="STRING" id="588602.SAMN04487991_1149"/>
<proteinExistence type="predicted"/>
<dbReference type="InterPro" id="IPR011009">
    <property type="entry name" value="Kinase-like_dom_sf"/>
</dbReference>
<dbReference type="Pfam" id="PF01636">
    <property type="entry name" value="APH"/>
    <property type="match status" value="1"/>
</dbReference>